<dbReference type="InterPro" id="IPR045584">
    <property type="entry name" value="Pilin-like"/>
</dbReference>
<comment type="subcellular location">
    <subcellularLocation>
        <location evidence="1">Membrane</location>
        <topology evidence="1">Single-pass membrane protein</topology>
    </subcellularLocation>
</comment>
<dbReference type="SUPFAM" id="SSF54523">
    <property type="entry name" value="Pili subunits"/>
    <property type="match status" value="1"/>
</dbReference>
<evidence type="ECO:0000313" key="8">
    <source>
        <dbReference type="Proteomes" id="UP000176336"/>
    </source>
</evidence>
<dbReference type="PROSITE" id="PS00409">
    <property type="entry name" value="PROKAR_NTER_METHYL"/>
    <property type="match status" value="1"/>
</dbReference>
<protein>
    <recommendedName>
        <fullName evidence="9">Type II secretion system protein GspG C-terminal domain-containing protein</fullName>
    </recommendedName>
</protein>
<comment type="caution">
    <text evidence="7">The sequence shown here is derived from an EMBL/GenBank/DDBJ whole genome shotgun (WGS) entry which is preliminary data.</text>
</comment>
<keyword evidence="5 6" id="KW-0472">Membrane</keyword>
<evidence type="ECO:0000256" key="6">
    <source>
        <dbReference type="SAM" id="Phobius"/>
    </source>
</evidence>
<dbReference type="InterPro" id="IPR000983">
    <property type="entry name" value="Bac_GSPG_pilin"/>
</dbReference>
<dbReference type="PANTHER" id="PTHR30093:SF44">
    <property type="entry name" value="TYPE II SECRETION SYSTEM CORE PROTEIN G"/>
    <property type="match status" value="1"/>
</dbReference>
<keyword evidence="2" id="KW-0488">Methylation</keyword>
<name>A0A1F5IST7_9BACT</name>
<dbReference type="GO" id="GO:0016020">
    <property type="term" value="C:membrane"/>
    <property type="evidence" value="ECO:0007669"/>
    <property type="project" value="UniProtKB-SubCell"/>
</dbReference>
<evidence type="ECO:0000256" key="1">
    <source>
        <dbReference type="ARBA" id="ARBA00004167"/>
    </source>
</evidence>
<evidence type="ECO:0000256" key="5">
    <source>
        <dbReference type="ARBA" id="ARBA00023136"/>
    </source>
</evidence>
<dbReference type="EMBL" id="MFCR01000003">
    <property type="protein sequence ID" value="OGE19399.1"/>
    <property type="molecule type" value="Genomic_DNA"/>
</dbReference>
<accession>A0A1F5IST7</accession>
<evidence type="ECO:0000256" key="4">
    <source>
        <dbReference type="ARBA" id="ARBA00022989"/>
    </source>
</evidence>
<evidence type="ECO:0000256" key="3">
    <source>
        <dbReference type="ARBA" id="ARBA00022692"/>
    </source>
</evidence>
<sequence length="177" mass="19497">MPKSRGFTLIELLVVISIIAILSVISFAVYTKALQSSRDAKRKTDLYHIQEALEQYYIKTGGYPLGAAGSDRDCWKNNDTNVGQCPLRVLVDNELLKSVPIDPGTNYDGGDTCGQAQMYIYISTNGVDYTEDGTSDKGYRLGAIQETQGTGGCLNADSSEKCPMWWGLQQYCLTNKQ</sequence>
<dbReference type="GO" id="GO:0015628">
    <property type="term" value="P:protein secretion by the type II secretion system"/>
    <property type="evidence" value="ECO:0007669"/>
    <property type="project" value="InterPro"/>
</dbReference>
<dbReference type="GO" id="GO:0015627">
    <property type="term" value="C:type II protein secretion system complex"/>
    <property type="evidence" value="ECO:0007669"/>
    <property type="project" value="InterPro"/>
</dbReference>
<dbReference type="Gene3D" id="3.30.700.10">
    <property type="entry name" value="Glycoprotein, Type 4 Pilin"/>
    <property type="match status" value="1"/>
</dbReference>
<feature type="transmembrane region" description="Helical" evidence="6">
    <location>
        <begin position="12"/>
        <end position="33"/>
    </location>
</feature>
<proteinExistence type="predicted"/>
<gene>
    <name evidence="7" type="ORF">A2871_00930</name>
</gene>
<organism evidence="7 8">
    <name type="scientific">Candidatus Daviesbacteria bacterium RIFCSPHIGHO2_01_FULL_41_23</name>
    <dbReference type="NCBI Taxonomy" id="1797764"/>
    <lineage>
        <taxon>Bacteria</taxon>
        <taxon>Candidatus Daviesiibacteriota</taxon>
    </lineage>
</organism>
<dbReference type="AlphaFoldDB" id="A0A1F5IST7"/>
<dbReference type="Proteomes" id="UP000176336">
    <property type="component" value="Unassembled WGS sequence"/>
</dbReference>
<evidence type="ECO:0000256" key="2">
    <source>
        <dbReference type="ARBA" id="ARBA00022481"/>
    </source>
</evidence>
<dbReference type="PANTHER" id="PTHR30093">
    <property type="entry name" value="GENERAL SECRETION PATHWAY PROTEIN G"/>
    <property type="match status" value="1"/>
</dbReference>
<evidence type="ECO:0008006" key="9">
    <source>
        <dbReference type="Google" id="ProtNLM"/>
    </source>
</evidence>
<dbReference type="InterPro" id="IPR012902">
    <property type="entry name" value="N_methyl_site"/>
</dbReference>
<dbReference type="NCBIfam" id="TIGR02532">
    <property type="entry name" value="IV_pilin_GFxxxE"/>
    <property type="match status" value="1"/>
</dbReference>
<reference evidence="7 8" key="1">
    <citation type="journal article" date="2016" name="Nat. Commun.">
        <title>Thousands of microbial genomes shed light on interconnected biogeochemical processes in an aquifer system.</title>
        <authorList>
            <person name="Anantharaman K."/>
            <person name="Brown C.T."/>
            <person name="Hug L.A."/>
            <person name="Sharon I."/>
            <person name="Castelle C.J."/>
            <person name="Probst A.J."/>
            <person name="Thomas B.C."/>
            <person name="Singh A."/>
            <person name="Wilkins M.J."/>
            <person name="Karaoz U."/>
            <person name="Brodie E.L."/>
            <person name="Williams K.H."/>
            <person name="Hubbard S.S."/>
            <person name="Banfield J.F."/>
        </authorList>
    </citation>
    <scope>NUCLEOTIDE SEQUENCE [LARGE SCALE GENOMIC DNA]</scope>
</reference>
<dbReference type="Pfam" id="PF07963">
    <property type="entry name" value="N_methyl"/>
    <property type="match status" value="1"/>
</dbReference>
<evidence type="ECO:0000313" key="7">
    <source>
        <dbReference type="EMBL" id="OGE19399.1"/>
    </source>
</evidence>
<keyword evidence="4 6" id="KW-1133">Transmembrane helix</keyword>
<dbReference type="PRINTS" id="PR00813">
    <property type="entry name" value="BCTERIALGSPG"/>
</dbReference>
<keyword evidence="3 6" id="KW-0812">Transmembrane</keyword>